<dbReference type="Proteomes" id="UP000475928">
    <property type="component" value="Unassembled WGS sequence"/>
</dbReference>
<evidence type="ECO:0000256" key="6">
    <source>
        <dbReference type="SAM" id="Phobius"/>
    </source>
</evidence>
<dbReference type="CDD" id="cd16380">
    <property type="entry name" value="YitT_C"/>
    <property type="match status" value="1"/>
</dbReference>
<evidence type="ECO:0000259" key="7">
    <source>
        <dbReference type="Pfam" id="PF10035"/>
    </source>
</evidence>
<evidence type="ECO:0000313" key="9">
    <source>
        <dbReference type="Proteomes" id="UP000475928"/>
    </source>
</evidence>
<comment type="caution">
    <text evidence="8">The sequence shown here is derived from an EMBL/GenBank/DDBJ whole genome shotgun (WGS) entry which is preliminary data.</text>
</comment>
<dbReference type="InterPro" id="IPR051461">
    <property type="entry name" value="UPF0750_membrane"/>
</dbReference>
<name>A0A6A0B850_9LACT</name>
<evidence type="ECO:0000256" key="1">
    <source>
        <dbReference type="ARBA" id="ARBA00004651"/>
    </source>
</evidence>
<dbReference type="EMBL" id="BLLH01000008">
    <property type="protein sequence ID" value="GFH41036.1"/>
    <property type="molecule type" value="Genomic_DNA"/>
</dbReference>
<dbReference type="PIRSF" id="PIRSF006483">
    <property type="entry name" value="Membrane_protein_YitT"/>
    <property type="match status" value="1"/>
</dbReference>
<keyword evidence="2" id="KW-1003">Cell membrane</keyword>
<dbReference type="InterPro" id="IPR015867">
    <property type="entry name" value="N-reg_PII/ATP_PRibTrfase_C"/>
</dbReference>
<evidence type="ECO:0000256" key="5">
    <source>
        <dbReference type="ARBA" id="ARBA00023136"/>
    </source>
</evidence>
<feature type="transmembrane region" description="Helical" evidence="6">
    <location>
        <begin position="117"/>
        <end position="139"/>
    </location>
</feature>
<organism evidence="8 9">
    <name type="scientific">Pseudolactococcus insecticola</name>
    <dbReference type="NCBI Taxonomy" id="2709158"/>
    <lineage>
        <taxon>Bacteria</taxon>
        <taxon>Bacillati</taxon>
        <taxon>Bacillota</taxon>
        <taxon>Bacilli</taxon>
        <taxon>Lactobacillales</taxon>
        <taxon>Streptococcaceae</taxon>
        <taxon>Pseudolactococcus</taxon>
    </lineage>
</organism>
<keyword evidence="5 6" id="KW-0472">Membrane</keyword>
<dbReference type="Pfam" id="PF10035">
    <property type="entry name" value="DUF2179"/>
    <property type="match status" value="1"/>
</dbReference>
<protein>
    <submittedName>
        <fullName evidence="8">Membrane protein</fullName>
    </submittedName>
</protein>
<evidence type="ECO:0000256" key="2">
    <source>
        <dbReference type="ARBA" id="ARBA00022475"/>
    </source>
</evidence>
<reference evidence="8 9" key="1">
    <citation type="submission" date="2020-02" db="EMBL/GenBank/DDBJ databases">
        <title>Draft genome sequence of Lactococcus sp. Hs20B0-1.</title>
        <authorList>
            <person name="Noda S."/>
            <person name="Yuki M."/>
            <person name="Ohkuma M."/>
        </authorList>
    </citation>
    <scope>NUCLEOTIDE SEQUENCE [LARGE SCALE GENOMIC DNA]</scope>
    <source>
        <strain evidence="8 9">Hs20B0-1</strain>
    </source>
</reference>
<proteinExistence type="predicted"/>
<feature type="transmembrane region" description="Helical" evidence="6">
    <location>
        <begin position="159"/>
        <end position="178"/>
    </location>
</feature>
<dbReference type="PANTHER" id="PTHR33545">
    <property type="entry name" value="UPF0750 MEMBRANE PROTEIN YITT-RELATED"/>
    <property type="match status" value="1"/>
</dbReference>
<evidence type="ECO:0000256" key="4">
    <source>
        <dbReference type="ARBA" id="ARBA00022989"/>
    </source>
</evidence>
<feature type="domain" description="DUF2179" evidence="7">
    <location>
        <begin position="229"/>
        <end position="284"/>
    </location>
</feature>
<dbReference type="InterPro" id="IPR019264">
    <property type="entry name" value="DUF2179"/>
</dbReference>
<accession>A0A6A0B850</accession>
<feature type="transmembrane region" description="Helical" evidence="6">
    <location>
        <begin position="64"/>
        <end position="83"/>
    </location>
</feature>
<sequence length="292" mass="32010">MINAIKNLSIEKLTQKLSASVVYAILSSVALNFFFQPGHVYSSGITGLAQILTTISYNVVGRNIPVSITLYALNLPLLILAWLKIGKRFTIYTVITVTLSSVFIHFIPSFTLSTDPIINAVFGGAVMGSGIGYALRSGISSGGTDIVSLYVRKKTGRQVGHISLIFNGVIVIIAGVLFGWQYMFYSLLTIFVSSRVTDAIYTKQKKMQATIVTKKPELVTKTLHEKLHRGVTVVNSAEGGYTHDNLSVLITIITQAEYQDFKYIMKKIDPTAFVSIAENVKVLGRFVEDEAV</sequence>
<dbReference type="Pfam" id="PF02588">
    <property type="entry name" value="YitT_membrane"/>
    <property type="match status" value="1"/>
</dbReference>
<feature type="transmembrane region" description="Helical" evidence="6">
    <location>
        <begin position="90"/>
        <end position="111"/>
    </location>
</feature>
<dbReference type="RefSeq" id="WP_172357139.1">
    <property type="nucleotide sequence ID" value="NZ_BLLH01000008.1"/>
</dbReference>
<dbReference type="Gene3D" id="3.30.70.120">
    <property type="match status" value="1"/>
</dbReference>
<comment type="subcellular location">
    <subcellularLocation>
        <location evidence="1">Cell membrane</location>
        <topology evidence="1">Multi-pass membrane protein</topology>
    </subcellularLocation>
</comment>
<evidence type="ECO:0000256" key="3">
    <source>
        <dbReference type="ARBA" id="ARBA00022692"/>
    </source>
</evidence>
<dbReference type="PANTHER" id="PTHR33545:SF5">
    <property type="entry name" value="UPF0750 MEMBRANE PROTEIN YITT"/>
    <property type="match status" value="1"/>
</dbReference>
<keyword evidence="9" id="KW-1185">Reference proteome</keyword>
<feature type="transmembrane region" description="Helical" evidence="6">
    <location>
        <begin position="21"/>
        <end position="44"/>
    </location>
</feature>
<dbReference type="AlphaFoldDB" id="A0A6A0B850"/>
<gene>
    <name evidence="8" type="ORF">Hs20B_14340</name>
</gene>
<keyword evidence="4 6" id="KW-1133">Transmembrane helix</keyword>
<dbReference type="GO" id="GO:0005886">
    <property type="term" value="C:plasma membrane"/>
    <property type="evidence" value="ECO:0007669"/>
    <property type="project" value="UniProtKB-SubCell"/>
</dbReference>
<dbReference type="InterPro" id="IPR003740">
    <property type="entry name" value="YitT"/>
</dbReference>
<evidence type="ECO:0000313" key="8">
    <source>
        <dbReference type="EMBL" id="GFH41036.1"/>
    </source>
</evidence>
<keyword evidence="3 6" id="KW-0812">Transmembrane</keyword>